<dbReference type="CDD" id="cd00082">
    <property type="entry name" value="HisKA"/>
    <property type="match status" value="1"/>
</dbReference>
<dbReference type="PROSITE" id="PS50109">
    <property type="entry name" value="HIS_KIN"/>
    <property type="match status" value="1"/>
</dbReference>
<evidence type="ECO:0000256" key="4">
    <source>
        <dbReference type="ARBA" id="ARBA00022553"/>
    </source>
</evidence>
<proteinExistence type="predicted"/>
<dbReference type="InterPro" id="IPR003594">
    <property type="entry name" value="HATPase_dom"/>
</dbReference>
<name>A0A1Z3LVG6_BREDI</name>
<feature type="domain" description="Histidine kinase" evidence="12">
    <location>
        <begin position="243"/>
        <end position="446"/>
    </location>
</feature>
<dbReference type="PANTHER" id="PTHR45436">
    <property type="entry name" value="SENSOR HISTIDINE KINASE YKOH"/>
    <property type="match status" value="1"/>
</dbReference>
<dbReference type="Pfam" id="PF02518">
    <property type="entry name" value="HATPase_c"/>
    <property type="match status" value="1"/>
</dbReference>
<dbReference type="InterPro" id="IPR003661">
    <property type="entry name" value="HisK_dim/P_dom"/>
</dbReference>
<accession>A0A1Z3LVG6</accession>
<protein>
    <recommendedName>
        <fullName evidence="3">histidine kinase</fullName>
        <ecNumber evidence="3">2.7.13.3</ecNumber>
    </recommendedName>
</protein>
<evidence type="ECO:0000259" key="13">
    <source>
        <dbReference type="PROSITE" id="PS50885"/>
    </source>
</evidence>
<evidence type="ECO:0000256" key="1">
    <source>
        <dbReference type="ARBA" id="ARBA00000085"/>
    </source>
</evidence>
<keyword evidence="4" id="KW-0597">Phosphoprotein</keyword>
<evidence type="ECO:0000256" key="3">
    <source>
        <dbReference type="ARBA" id="ARBA00012438"/>
    </source>
</evidence>
<dbReference type="InterPro" id="IPR003660">
    <property type="entry name" value="HAMP_dom"/>
</dbReference>
<comment type="catalytic activity">
    <reaction evidence="1">
        <text>ATP + protein L-histidine = ADP + protein N-phospho-L-histidine.</text>
        <dbReference type="EC" id="2.7.13.3"/>
    </reaction>
</comment>
<evidence type="ECO:0000256" key="11">
    <source>
        <dbReference type="SAM" id="Phobius"/>
    </source>
</evidence>
<dbReference type="SUPFAM" id="SSF47384">
    <property type="entry name" value="Homodimeric domain of signal transducing histidine kinase"/>
    <property type="match status" value="1"/>
</dbReference>
<dbReference type="GO" id="GO:0000155">
    <property type="term" value="F:phosphorelay sensor kinase activity"/>
    <property type="evidence" value="ECO:0007669"/>
    <property type="project" value="InterPro"/>
</dbReference>
<evidence type="ECO:0000256" key="8">
    <source>
        <dbReference type="ARBA" id="ARBA00022989"/>
    </source>
</evidence>
<dbReference type="PRINTS" id="PR00344">
    <property type="entry name" value="BCTRLSENSOR"/>
</dbReference>
<dbReference type="InterPro" id="IPR036890">
    <property type="entry name" value="HATPase_C_sf"/>
</dbReference>
<dbReference type="SMART" id="SM00388">
    <property type="entry name" value="HisKA"/>
    <property type="match status" value="1"/>
</dbReference>
<dbReference type="PANTHER" id="PTHR45436:SF15">
    <property type="entry name" value="SENSOR HISTIDINE KINASE CUSS"/>
    <property type="match status" value="1"/>
</dbReference>
<dbReference type="AlphaFoldDB" id="A0A1Z3LVG6"/>
<evidence type="ECO:0000256" key="7">
    <source>
        <dbReference type="ARBA" id="ARBA00022777"/>
    </source>
</evidence>
<dbReference type="InterPro" id="IPR004358">
    <property type="entry name" value="Sig_transdc_His_kin-like_C"/>
</dbReference>
<evidence type="ECO:0000256" key="2">
    <source>
        <dbReference type="ARBA" id="ARBA00004141"/>
    </source>
</evidence>
<evidence type="ECO:0000256" key="6">
    <source>
        <dbReference type="ARBA" id="ARBA00022692"/>
    </source>
</evidence>
<keyword evidence="8 11" id="KW-1133">Transmembrane helix</keyword>
<evidence type="ECO:0000256" key="9">
    <source>
        <dbReference type="ARBA" id="ARBA00023012"/>
    </source>
</evidence>
<feature type="transmembrane region" description="Helical" evidence="11">
    <location>
        <begin position="162"/>
        <end position="185"/>
    </location>
</feature>
<keyword evidence="10 11" id="KW-0472">Membrane</keyword>
<dbReference type="Gene3D" id="1.10.287.130">
    <property type="match status" value="1"/>
</dbReference>
<evidence type="ECO:0000256" key="10">
    <source>
        <dbReference type="ARBA" id="ARBA00023136"/>
    </source>
</evidence>
<dbReference type="SUPFAM" id="SSF55874">
    <property type="entry name" value="ATPase domain of HSP90 chaperone/DNA topoisomerase II/histidine kinase"/>
    <property type="match status" value="1"/>
</dbReference>
<dbReference type="RefSeq" id="WP_088410241.1">
    <property type="nucleotide sequence ID" value="NZ_CP021995.1"/>
</dbReference>
<keyword evidence="6 11" id="KW-0812">Transmembrane</keyword>
<evidence type="ECO:0000313" key="15">
    <source>
        <dbReference type="Proteomes" id="UP000197024"/>
    </source>
</evidence>
<keyword evidence="7" id="KW-0418">Kinase</keyword>
<dbReference type="EC" id="2.7.13.3" evidence="3"/>
<dbReference type="CDD" id="cd00075">
    <property type="entry name" value="HATPase"/>
    <property type="match status" value="1"/>
</dbReference>
<dbReference type="InterPro" id="IPR050428">
    <property type="entry name" value="TCS_sensor_his_kinase"/>
</dbReference>
<feature type="domain" description="HAMP" evidence="13">
    <location>
        <begin position="182"/>
        <end position="235"/>
    </location>
</feature>
<evidence type="ECO:0000259" key="12">
    <source>
        <dbReference type="PROSITE" id="PS50109"/>
    </source>
</evidence>
<dbReference type="SMART" id="SM00387">
    <property type="entry name" value="HATPase_c"/>
    <property type="match status" value="1"/>
</dbReference>
<keyword evidence="9" id="KW-0902">Two-component regulatory system</keyword>
<dbReference type="PROSITE" id="PS50885">
    <property type="entry name" value="HAMP"/>
    <property type="match status" value="1"/>
</dbReference>
<dbReference type="InterPro" id="IPR005467">
    <property type="entry name" value="His_kinase_dom"/>
</dbReference>
<reference evidence="14 15" key="2">
    <citation type="submission" date="2017-06" db="EMBL/GenBank/DDBJ databases">
        <authorList>
            <person name="Kim H.J."/>
            <person name="Triplett B.A."/>
        </authorList>
    </citation>
    <scope>NUCLEOTIDE SEQUENCE [LARGE SCALE GENOMIC DNA]</scope>
    <source>
        <strain evidence="14 15">BZC3</strain>
    </source>
</reference>
<dbReference type="InterPro" id="IPR036097">
    <property type="entry name" value="HisK_dim/P_sf"/>
</dbReference>
<evidence type="ECO:0000256" key="5">
    <source>
        <dbReference type="ARBA" id="ARBA00022679"/>
    </source>
</evidence>
<gene>
    <name evidence="14" type="ORF">CD943_04500</name>
</gene>
<comment type="subcellular location">
    <subcellularLocation>
        <location evidence="2">Membrane</location>
        <topology evidence="2">Multi-pass membrane protein</topology>
    </subcellularLocation>
</comment>
<evidence type="ECO:0000313" key="14">
    <source>
        <dbReference type="EMBL" id="ASD26212.1"/>
    </source>
</evidence>
<dbReference type="Gene3D" id="3.30.565.10">
    <property type="entry name" value="Histidine kinase-like ATPase, C-terminal domain"/>
    <property type="match status" value="1"/>
</dbReference>
<dbReference type="EMBL" id="CP021995">
    <property type="protein sequence ID" value="ASD26212.1"/>
    <property type="molecule type" value="Genomic_DNA"/>
</dbReference>
<organism evidence="14 15">
    <name type="scientific">Brevundimonas diminuta</name>
    <name type="common">Pseudomonas diminuta</name>
    <dbReference type="NCBI Taxonomy" id="293"/>
    <lineage>
        <taxon>Bacteria</taxon>
        <taxon>Pseudomonadati</taxon>
        <taxon>Pseudomonadota</taxon>
        <taxon>Alphaproteobacteria</taxon>
        <taxon>Caulobacterales</taxon>
        <taxon>Caulobacteraceae</taxon>
        <taxon>Brevundimonas</taxon>
    </lineage>
</organism>
<reference evidence="14 15" key="1">
    <citation type="submission" date="2017-06" db="EMBL/GenBank/DDBJ databases">
        <title>Biodegradation of gentamicin by bacterial consortia AMQD4 in synthetic medium and raw gentamicin sewage.</title>
        <authorList>
            <person name="Chang H."/>
            <person name="Feng Y."/>
            <person name="Li Z."/>
            <person name="Xue J."/>
            <person name="Cheng D."/>
        </authorList>
    </citation>
    <scope>NUCLEOTIDE SEQUENCE [LARGE SCALE GENOMIC DNA]</scope>
    <source>
        <strain evidence="14 15">BZC3</strain>
    </source>
</reference>
<dbReference type="GO" id="GO:0005886">
    <property type="term" value="C:plasma membrane"/>
    <property type="evidence" value="ECO:0007669"/>
    <property type="project" value="TreeGrafter"/>
</dbReference>
<dbReference type="Proteomes" id="UP000197024">
    <property type="component" value="Chromosome"/>
</dbReference>
<sequence length="450" mass="47935">MMRWLPRSLGLQLVVILLLAQVAAIVAWLMLPMLVSPYVSYGELAAGSTRVHILNALEDTPQGLRLSATPRLDRYLNERPGLEYAVASEGRVVAASSSAFATRLAPALSEMEWGAELYRAPRDAVRAVRMVRQGRPVLIVTRGDRFRSDDLPQLFQAYLPQLLLMFAPALLAAAIIAPLAVRFALGGARTASAQATGIHLGSLQRRLDEKGLPAEILPLVRAINGLLERLQEGMRRRELFVANAAHELRTPVAVLGARIGALPPGDTRDTLSGDARRLTILVDQLLAAARLRADDRLAFESLDVGELVRGLLADMAPLAIRSGKGLEFGGLQGAMVQGDPEALRSALANLIDNALRATPEDTTVVVELGANTDDVAIRVIDRGNGVAHGDREAVFEPFWRASPRGHGAGLGLAIVRAVANAHGGRVSVVETPGGGATFILSLPSIARAGA</sequence>
<dbReference type="Pfam" id="PF00512">
    <property type="entry name" value="HisKA"/>
    <property type="match status" value="1"/>
</dbReference>
<keyword evidence="5" id="KW-0808">Transferase</keyword>